<evidence type="ECO:0000256" key="6">
    <source>
        <dbReference type="ARBA" id="ARBA00023125"/>
    </source>
</evidence>
<evidence type="ECO:0000256" key="4">
    <source>
        <dbReference type="ARBA" id="ARBA00023012"/>
    </source>
</evidence>
<dbReference type="SMART" id="SM00448">
    <property type="entry name" value="REC"/>
    <property type="match status" value="1"/>
</dbReference>
<organism evidence="11 12">
    <name type="scientific">Paenibacillus anseongense</name>
    <dbReference type="NCBI Taxonomy" id="2682845"/>
    <lineage>
        <taxon>Bacteria</taxon>
        <taxon>Bacillati</taxon>
        <taxon>Bacillota</taxon>
        <taxon>Bacilli</taxon>
        <taxon>Bacillales</taxon>
        <taxon>Paenibacillaceae</taxon>
        <taxon>Paenibacillus</taxon>
    </lineage>
</organism>
<dbReference type="PANTHER" id="PTHR42713">
    <property type="entry name" value="HISTIDINE KINASE-RELATED"/>
    <property type="match status" value="1"/>
</dbReference>
<keyword evidence="7" id="KW-0804">Transcription</keyword>
<evidence type="ECO:0000256" key="5">
    <source>
        <dbReference type="ARBA" id="ARBA00023015"/>
    </source>
</evidence>
<evidence type="ECO:0000256" key="7">
    <source>
        <dbReference type="ARBA" id="ARBA00023163"/>
    </source>
</evidence>
<dbReference type="PROSITE" id="PS01124">
    <property type="entry name" value="HTH_ARAC_FAMILY_2"/>
    <property type="match status" value="1"/>
</dbReference>
<evidence type="ECO:0000256" key="3">
    <source>
        <dbReference type="ARBA" id="ARBA00022553"/>
    </source>
</evidence>
<keyword evidence="3 8" id="KW-0597">Phosphoprotein</keyword>
<keyword evidence="2" id="KW-0963">Cytoplasm</keyword>
<dbReference type="Pfam" id="PF12833">
    <property type="entry name" value="HTH_18"/>
    <property type="match status" value="1"/>
</dbReference>
<evidence type="ECO:0000256" key="8">
    <source>
        <dbReference type="PROSITE-ProRule" id="PRU00169"/>
    </source>
</evidence>
<comment type="caution">
    <text evidence="11">The sequence shown here is derived from an EMBL/GenBank/DDBJ whole genome shotgun (WGS) entry which is preliminary data.</text>
</comment>
<keyword evidence="4" id="KW-0902">Two-component regulatory system</keyword>
<name>A0ABW9ULI1_9BACL</name>
<dbReference type="PANTHER" id="PTHR42713:SF3">
    <property type="entry name" value="TRANSCRIPTIONAL REGULATORY PROTEIN HPTR"/>
    <property type="match status" value="1"/>
</dbReference>
<sequence length="544" mass="63150">MTPVFIGGNEMWKVAIIDDDRQVLKGMKQVIPWEEIGAELVGEGLNGERGLELIREKKPDIVITDIYMPVMGGMKMIETLRNESFEGKILIHSGYADFEVARQALRLQVEDYLSKPVSRNTITEVLLRTISYIELENQSKIEQEKLRDQIDEYEPFVRKEQLKTVVTGTASNWNEMTLLCNMREDQSHIVLGLEILRTSRISDVRTQDRLLFRFAIKNIMKEILQAEKRSYDYVELHGYHAALILHFEKNAVYSEHIDHIRTIAKKIIECVQAYLDITIRIGIGRFTENWSNLSDSLEEAFQPLVPDARVLQSTGVFEYVNTERFPASHIQTTAKPIKFYQQIIEDIKTTQGKNAEKMIESYMATLRVSATPPPFSLLGAQFWAIFSFALADEDIRLTEIFQDHSMESELNKVNTFDQYAAWLHSIIQRICTNQPWQESFKHKMAIDFIKQYVRENYANDITIAELADKVYISRNYLSQIFKNATGETINNYIISVKMEEAKRLILERKYRIYEVANKVGYNNIPYFSTTFRKHFGITPAELLT</sequence>
<evidence type="ECO:0000313" key="11">
    <source>
        <dbReference type="EMBL" id="MVQ40085.1"/>
    </source>
</evidence>
<dbReference type="Gene3D" id="1.10.10.60">
    <property type="entry name" value="Homeodomain-like"/>
    <property type="match status" value="2"/>
</dbReference>
<dbReference type="InterPro" id="IPR018062">
    <property type="entry name" value="HTH_AraC-typ_CS"/>
</dbReference>
<dbReference type="InterPro" id="IPR018060">
    <property type="entry name" value="HTH_AraC"/>
</dbReference>
<keyword evidence="12" id="KW-1185">Reference proteome</keyword>
<protein>
    <submittedName>
        <fullName evidence="11">Response regulator</fullName>
    </submittedName>
</protein>
<evidence type="ECO:0000256" key="2">
    <source>
        <dbReference type="ARBA" id="ARBA00022490"/>
    </source>
</evidence>
<dbReference type="PROSITE" id="PS50110">
    <property type="entry name" value="RESPONSE_REGULATORY"/>
    <property type="match status" value="1"/>
</dbReference>
<evidence type="ECO:0000256" key="1">
    <source>
        <dbReference type="ARBA" id="ARBA00004496"/>
    </source>
</evidence>
<feature type="domain" description="HTH araC/xylS-type" evidence="9">
    <location>
        <begin position="447"/>
        <end position="544"/>
    </location>
</feature>
<feature type="domain" description="Response regulatory" evidence="10">
    <location>
        <begin position="13"/>
        <end position="130"/>
    </location>
</feature>
<accession>A0ABW9ULI1</accession>
<dbReference type="PRINTS" id="PR00032">
    <property type="entry name" value="HTHARAC"/>
</dbReference>
<keyword evidence="5" id="KW-0805">Transcription regulation</keyword>
<dbReference type="Gene3D" id="3.40.50.2300">
    <property type="match status" value="1"/>
</dbReference>
<keyword evidence="6" id="KW-0238">DNA-binding</keyword>
<dbReference type="Proteomes" id="UP000467637">
    <property type="component" value="Unassembled WGS sequence"/>
</dbReference>
<dbReference type="SUPFAM" id="SSF46689">
    <property type="entry name" value="Homeodomain-like"/>
    <property type="match status" value="2"/>
</dbReference>
<feature type="modified residue" description="4-aspartylphosphate" evidence="8">
    <location>
        <position position="65"/>
    </location>
</feature>
<dbReference type="InterPro" id="IPR051552">
    <property type="entry name" value="HptR"/>
</dbReference>
<dbReference type="EMBL" id="WSEM01000039">
    <property type="protein sequence ID" value="MVQ40085.1"/>
    <property type="molecule type" value="Genomic_DNA"/>
</dbReference>
<comment type="subcellular location">
    <subcellularLocation>
        <location evidence="1">Cytoplasm</location>
    </subcellularLocation>
</comment>
<dbReference type="InterPro" id="IPR009057">
    <property type="entry name" value="Homeodomain-like_sf"/>
</dbReference>
<evidence type="ECO:0000259" key="10">
    <source>
        <dbReference type="PROSITE" id="PS50110"/>
    </source>
</evidence>
<dbReference type="PROSITE" id="PS00041">
    <property type="entry name" value="HTH_ARAC_FAMILY_1"/>
    <property type="match status" value="1"/>
</dbReference>
<evidence type="ECO:0000259" key="9">
    <source>
        <dbReference type="PROSITE" id="PS01124"/>
    </source>
</evidence>
<dbReference type="InterPro" id="IPR001789">
    <property type="entry name" value="Sig_transdc_resp-reg_receiver"/>
</dbReference>
<dbReference type="InterPro" id="IPR020449">
    <property type="entry name" value="Tscrpt_reg_AraC-type_HTH"/>
</dbReference>
<gene>
    <name evidence="11" type="ORF">GON05_36455</name>
</gene>
<reference evidence="11 12" key="1">
    <citation type="submission" date="2019-12" db="EMBL/GenBank/DDBJ databases">
        <authorList>
            <person name="Huq M.A."/>
        </authorList>
    </citation>
    <scope>NUCLEOTIDE SEQUENCE [LARGE SCALE GENOMIC DNA]</scope>
    <source>
        <strain evidence="11 12">MAH-34</strain>
    </source>
</reference>
<dbReference type="SMART" id="SM00342">
    <property type="entry name" value="HTH_ARAC"/>
    <property type="match status" value="1"/>
</dbReference>
<evidence type="ECO:0000313" key="12">
    <source>
        <dbReference type="Proteomes" id="UP000467637"/>
    </source>
</evidence>
<proteinExistence type="predicted"/>
<dbReference type="Pfam" id="PF00072">
    <property type="entry name" value="Response_reg"/>
    <property type="match status" value="1"/>
</dbReference>
<dbReference type="InterPro" id="IPR011006">
    <property type="entry name" value="CheY-like_superfamily"/>
</dbReference>
<dbReference type="SUPFAM" id="SSF52172">
    <property type="entry name" value="CheY-like"/>
    <property type="match status" value="1"/>
</dbReference>
<dbReference type="CDD" id="cd17536">
    <property type="entry name" value="REC_YesN-like"/>
    <property type="match status" value="1"/>
</dbReference>